<dbReference type="InterPro" id="IPR013783">
    <property type="entry name" value="Ig-like_fold"/>
</dbReference>
<dbReference type="Pfam" id="PF17936">
    <property type="entry name" value="Big_6"/>
    <property type="match status" value="1"/>
</dbReference>
<dbReference type="Gene3D" id="2.60.40.10">
    <property type="entry name" value="Immunoglobulins"/>
    <property type="match status" value="1"/>
</dbReference>
<name>A0A829R6P4_LISGR</name>
<reference evidence="2 3" key="1">
    <citation type="submission" date="2012-12" db="EMBL/GenBank/DDBJ databases">
        <title>Novel taxa of Listeriaceae from agricultural environments in the United States.</title>
        <authorList>
            <person name="den Bakker H.C."/>
            <person name="Allred A."/>
            <person name="Warchocki S."/>
            <person name="Wright E.M."/>
            <person name="Burrell A."/>
            <person name="Nightingale K.K."/>
            <person name="Kephart D."/>
            <person name="Wiedmann M."/>
        </authorList>
    </citation>
    <scope>NUCLEOTIDE SEQUENCE [LARGE SCALE GENOMIC DNA]</scope>
    <source>
        <strain evidence="2 3">FSL F6-1183</strain>
    </source>
</reference>
<protein>
    <submittedName>
        <fullName evidence="2">Modifier protein of major autolysin LytC</fullName>
    </submittedName>
</protein>
<dbReference type="InterPro" id="IPR041498">
    <property type="entry name" value="Big_6"/>
</dbReference>
<evidence type="ECO:0000259" key="1">
    <source>
        <dbReference type="Pfam" id="PF17936"/>
    </source>
</evidence>
<evidence type="ECO:0000313" key="3">
    <source>
        <dbReference type="Proteomes" id="UP000019251"/>
    </source>
</evidence>
<organism evidence="2 3">
    <name type="scientific">Listeria grayi FSL F6-1183</name>
    <dbReference type="NCBI Taxonomy" id="1265827"/>
    <lineage>
        <taxon>Bacteria</taxon>
        <taxon>Bacillati</taxon>
        <taxon>Bacillota</taxon>
        <taxon>Bacilli</taxon>
        <taxon>Bacillales</taxon>
        <taxon>Listeriaceae</taxon>
        <taxon>Listeria</taxon>
    </lineage>
</organism>
<accession>A0A829R6P4</accession>
<dbReference type="RefSeq" id="WP_036105764.1">
    <property type="nucleotide sequence ID" value="NZ_AODG01000008.1"/>
</dbReference>
<feature type="domain" description="Bacterial Ig" evidence="1">
    <location>
        <begin position="372"/>
        <end position="441"/>
    </location>
</feature>
<evidence type="ECO:0000313" key="2">
    <source>
        <dbReference type="EMBL" id="EUJ28383.1"/>
    </source>
</evidence>
<proteinExistence type="predicted"/>
<dbReference type="AlphaFoldDB" id="A0A829R6P4"/>
<comment type="caution">
    <text evidence="2">The sequence shown here is derived from an EMBL/GenBank/DDBJ whole genome shotgun (WGS) entry which is preliminary data.</text>
</comment>
<dbReference type="Proteomes" id="UP000019251">
    <property type="component" value="Unassembled WGS sequence"/>
</dbReference>
<gene>
    <name evidence="2" type="ORF">LMUR_07474</name>
</gene>
<dbReference type="EMBL" id="AODG01000008">
    <property type="protein sequence ID" value="EUJ28383.1"/>
    <property type="molecule type" value="Genomic_DNA"/>
</dbReference>
<sequence length="523" mass="57006">MKKYPKWLFVCIFLFSFLLVISLFQAEPKAAQLSPRTFHPVEIHTVYDTSVFVLGNAAPNSIVTIQTSYRSYRARTSSTGYYGITLDQKERVNAKITVACDSVWYRTSTTYVKKDLNPLKKPYIQPVTNEDLVVRGRAGNASHVQFKIDGDFYWGFPNKDGDFTIQLNKKYRVGSNIEVAGQNETRMTAFEQSKVIKKATLVAPTLSVITDKDTTIDGVAPDAEVVYVTIEGAVYQALPNASTGAFHIRLNRTYPAGTIVEAYSQSGSTSSLKTTVKVIPSQAKIKQPTIQPVSSSDRVVTGTADANVKIIVQIGVDSYEGYSNSMGEYTIRLDKTYPAGTYISVYAVKGSDRSETAYASVVQGEFLLGVNMATDKDREISGRTVANATVTVKIKDRLYQGKANSSGLFAIPIESIYSAGQNIIVTAIDPVSKRSEQKTVQLYPSRPSINTVRAGADSVSGIASPNAYVIVQIGGKEYGAYANASGYYFIAINPNDAVRGAQITVSQIVNGIESIANEIEILN</sequence>